<dbReference type="EMBL" id="DUGC01000076">
    <property type="protein sequence ID" value="HIH09990.1"/>
    <property type="molecule type" value="Genomic_DNA"/>
</dbReference>
<evidence type="ECO:0000313" key="1">
    <source>
        <dbReference type="EMBL" id="HIH09990.1"/>
    </source>
</evidence>
<name>A0A7J4IYS3_9ARCH</name>
<evidence type="ECO:0000313" key="2">
    <source>
        <dbReference type="Proteomes" id="UP000565078"/>
    </source>
</evidence>
<protein>
    <submittedName>
        <fullName evidence="1">Uncharacterized protein</fullName>
    </submittedName>
</protein>
<dbReference type="AlphaFoldDB" id="A0A7J4IYS3"/>
<organism evidence="1 2">
    <name type="scientific">Candidatus Iainarchaeum sp</name>
    <dbReference type="NCBI Taxonomy" id="3101447"/>
    <lineage>
        <taxon>Archaea</taxon>
        <taxon>Candidatus Iainarchaeota</taxon>
        <taxon>Candidatus Iainarchaeia</taxon>
        <taxon>Candidatus Iainarchaeales</taxon>
        <taxon>Candidatus Iainarchaeaceae</taxon>
        <taxon>Candidatus Iainarchaeum</taxon>
    </lineage>
</organism>
<dbReference type="Proteomes" id="UP000565078">
    <property type="component" value="Unassembled WGS sequence"/>
</dbReference>
<gene>
    <name evidence="1" type="ORF">HA254_04965</name>
</gene>
<comment type="caution">
    <text evidence="1">The sequence shown here is derived from an EMBL/GenBank/DDBJ whole genome shotgun (WGS) entry which is preliminary data.</text>
</comment>
<proteinExistence type="predicted"/>
<sequence>MRKRRKTKMHSEEIFRIVGLAAALAIIALLYGAISIQDTSAKVEARNALLSNFGGEKAIQPVFEPVEITLTLITDSDKTGLIELTPLVQQLEQIREIEITSQKRLEMGSGEAKQLIEKYRIERIPSVLLQGQTKEATVLTENWPTLGSIETDGTMALRNVPPIYLETSTGKLRGETRATFISVPDKNGVFDAEEAYTQILQSAFGVNPVEKETVSYNSPEGKTLLSKYMLEKIPAFILSGDLNAYSGFPELWLQGGTVEADGNYIFRKPEAIQGTNYFDLDKNEVIEAVQQGQ</sequence>
<accession>A0A7J4IYS3</accession>
<reference evidence="2" key="1">
    <citation type="journal article" date="2020" name="bioRxiv">
        <title>A rank-normalized archaeal taxonomy based on genome phylogeny resolves widespread incomplete and uneven classifications.</title>
        <authorList>
            <person name="Rinke C."/>
            <person name="Chuvochina M."/>
            <person name="Mussig A.J."/>
            <person name="Chaumeil P.-A."/>
            <person name="Waite D.W."/>
            <person name="Whitman W.B."/>
            <person name="Parks D.H."/>
            <person name="Hugenholtz P."/>
        </authorList>
    </citation>
    <scope>NUCLEOTIDE SEQUENCE [LARGE SCALE GENOMIC DNA]</scope>
</reference>